<dbReference type="AlphaFoldDB" id="A0A0C2WYQ8"/>
<dbReference type="InterPro" id="IPR045338">
    <property type="entry name" value="DUF6535"/>
</dbReference>
<reference evidence="4" key="2">
    <citation type="submission" date="2015-01" db="EMBL/GenBank/DDBJ databases">
        <title>Evolutionary Origins and Diversification of the Mycorrhizal Mutualists.</title>
        <authorList>
            <consortium name="DOE Joint Genome Institute"/>
            <consortium name="Mycorrhizal Genomics Consortium"/>
            <person name="Kohler A."/>
            <person name="Kuo A."/>
            <person name="Nagy L.G."/>
            <person name="Floudas D."/>
            <person name="Copeland A."/>
            <person name="Barry K.W."/>
            <person name="Cichocki N."/>
            <person name="Veneault-Fourrey C."/>
            <person name="LaButti K."/>
            <person name="Lindquist E.A."/>
            <person name="Lipzen A."/>
            <person name="Lundell T."/>
            <person name="Morin E."/>
            <person name="Murat C."/>
            <person name="Riley R."/>
            <person name="Ohm R."/>
            <person name="Sun H."/>
            <person name="Tunlid A."/>
            <person name="Henrissat B."/>
            <person name="Grigoriev I.V."/>
            <person name="Hibbett D.S."/>
            <person name="Martin F."/>
        </authorList>
    </citation>
    <scope>NUCLEOTIDE SEQUENCE [LARGE SCALE GENOMIC DNA]</scope>
    <source>
        <strain evidence="4">MAFF 305830</strain>
    </source>
</reference>
<evidence type="ECO:0000256" key="1">
    <source>
        <dbReference type="SAM" id="Phobius"/>
    </source>
</evidence>
<organism evidence="3 4">
    <name type="scientific">Serendipita vermifera MAFF 305830</name>
    <dbReference type="NCBI Taxonomy" id="933852"/>
    <lineage>
        <taxon>Eukaryota</taxon>
        <taxon>Fungi</taxon>
        <taxon>Dikarya</taxon>
        <taxon>Basidiomycota</taxon>
        <taxon>Agaricomycotina</taxon>
        <taxon>Agaricomycetes</taxon>
        <taxon>Sebacinales</taxon>
        <taxon>Serendipitaceae</taxon>
        <taxon>Serendipita</taxon>
    </lineage>
</organism>
<reference evidence="3 4" key="1">
    <citation type="submission" date="2014-04" db="EMBL/GenBank/DDBJ databases">
        <authorList>
            <consortium name="DOE Joint Genome Institute"/>
            <person name="Kuo A."/>
            <person name="Zuccaro A."/>
            <person name="Kohler A."/>
            <person name="Nagy L.G."/>
            <person name="Floudas D."/>
            <person name="Copeland A."/>
            <person name="Barry K.W."/>
            <person name="Cichocki N."/>
            <person name="Veneault-Fourrey C."/>
            <person name="LaButti K."/>
            <person name="Lindquist E.A."/>
            <person name="Lipzen A."/>
            <person name="Lundell T."/>
            <person name="Morin E."/>
            <person name="Murat C."/>
            <person name="Sun H."/>
            <person name="Tunlid A."/>
            <person name="Henrissat B."/>
            <person name="Grigoriev I.V."/>
            <person name="Hibbett D.S."/>
            <person name="Martin F."/>
            <person name="Nordberg H.P."/>
            <person name="Cantor M.N."/>
            <person name="Hua S.X."/>
        </authorList>
    </citation>
    <scope>NUCLEOTIDE SEQUENCE [LARGE SCALE GENOMIC DNA]</scope>
    <source>
        <strain evidence="3 4">MAFF 305830</strain>
    </source>
</reference>
<dbReference type="Proteomes" id="UP000054097">
    <property type="component" value="Unassembled WGS sequence"/>
</dbReference>
<keyword evidence="4" id="KW-1185">Reference proteome</keyword>
<keyword evidence="1" id="KW-0472">Membrane</keyword>
<dbReference type="EMBL" id="KN824355">
    <property type="protein sequence ID" value="KIM22457.1"/>
    <property type="molecule type" value="Genomic_DNA"/>
</dbReference>
<proteinExistence type="predicted"/>
<feature type="transmembrane region" description="Helical" evidence="1">
    <location>
        <begin position="111"/>
        <end position="134"/>
    </location>
</feature>
<feature type="non-terminal residue" evidence="3">
    <location>
        <position position="173"/>
    </location>
</feature>
<evidence type="ECO:0000313" key="4">
    <source>
        <dbReference type="Proteomes" id="UP000054097"/>
    </source>
</evidence>
<evidence type="ECO:0000313" key="3">
    <source>
        <dbReference type="EMBL" id="KIM22457.1"/>
    </source>
</evidence>
<dbReference type="HOGENOM" id="CLU_018688_1_2_1"/>
<evidence type="ECO:0000259" key="2">
    <source>
        <dbReference type="Pfam" id="PF20153"/>
    </source>
</evidence>
<gene>
    <name evidence="3" type="ORF">M408DRAFT_78985</name>
</gene>
<name>A0A0C2WYQ8_SERVB</name>
<protein>
    <recommendedName>
        <fullName evidence="2">DUF6535 domain-containing protein</fullName>
    </recommendedName>
</protein>
<keyword evidence="1" id="KW-0812">Transmembrane</keyword>
<dbReference type="OrthoDB" id="3235960at2759"/>
<feature type="domain" description="DUF6535" evidence="2">
    <location>
        <begin position="21"/>
        <end position="173"/>
    </location>
</feature>
<keyword evidence="1" id="KW-1133">Transmembrane helix</keyword>
<accession>A0A0C2WYQ8</accession>
<sequence>MAKEYGQHNVPPATNVDNSAWEIYNNRALSIDRELIKDWSDSLNTLLIFAALYSAVLTPFIIESMKLLQEDPADITKDALLAITRQLANSSVPAFEPETFVAPEYAVRINYYFFLSISSSLAAALGAVLALQWVGSYDAGLNQSSPEERALQRHVRYDGIKHWKMVQIIAFLP</sequence>
<feature type="transmembrane region" description="Helical" evidence="1">
    <location>
        <begin position="43"/>
        <end position="62"/>
    </location>
</feature>
<dbReference type="Pfam" id="PF20153">
    <property type="entry name" value="DUF6535"/>
    <property type="match status" value="1"/>
</dbReference>